<dbReference type="EMBL" id="CM000880">
    <property type="protein sequence ID" value="PNT77957.1"/>
    <property type="molecule type" value="Genomic_DNA"/>
</dbReference>
<protein>
    <submittedName>
        <fullName evidence="2 3">Uncharacterized protein</fullName>
    </submittedName>
</protein>
<dbReference type="Gramene" id="PNT77957">
    <property type="protein sequence ID" value="PNT77957"/>
    <property type="gene ID" value="BRADI_1g70933v3"/>
</dbReference>
<organism evidence="2">
    <name type="scientific">Brachypodium distachyon</name>
    <name type="common">Purple false brome</name>
    <name type="synonym">Trachynia distachya</name>
    <dbReference type="NCBI Taxonomy" id="15368"/>
    <lineage>
        <taxon>Eukaryota</taxon>
        <taxon>Viridiplantae</taxon>
        <taxon>Streptophyta</taxon>
        <taxon>Embryophyta</taxon>
        <taxon>Tracheophyta</taxon>
        <taxon>Spermatophyta</taxon>
        <taxon>Magnoliopsida</taxon>
        <taxon>Liliopsida</taxon>
        <taxon>Poales</taxon>
        <taxon>Poaceae</taxon>
        <taxon>BOP clade</taxon>
        <taxon>Pooideae</taxon>
        <taxon>Stipodae</taxon>
        <taxon>Brachypodieae</taxon>
        <taxon>Brachypodium</taxon>
    </lineage>
</organism>
<evidence type="ECO:0000313" key="3">
    <source>
        <dbReference type="EnsemblPlants" id="PNT77957"/>
    </source>
</evidence>
<evidence type="ECO:0000313" key="4">
    <source>
        <dbReference type="Proteomes" id="UP000008810"/>
    </source>
</evidence>
<sequence length="186" mass="21615">MPMYHRETMWQYTATHSSANYPSTIPSGRRGQVDPLEKKRKKKWSGRSIRVPSDHFFFLSLFARSSSEFFFPLRRPDCQCQAHPRAYDRAQFRDQPLLVAQKSVGTAEDQGRIDLGRCYRSARPEPGESFVYSATASQSFHGPRRRIFICDLWTIYIPHGSKSPSQPSQNGHGAWCRDLTHWRRVH</sequence>
<gene>
    <name evidence="2" type="ORF">BRADI_1g70933v3</name>
</gene>
<evidence type="ECO:0000256" key="1">
    <source>
        <dbReference type="SAM" id="MobiDB-lite"/>
    </source>
</evidence>
<dbReference type="AlphaFoldDB" id="A0A2K2DUK0"/>
<feature type="region of interest" description="Disordered" evidence="1">
    <location>
        <begin position="21"/>
        <end position="44"/>
    </location>
</feature>
<dbReference type="EnsemblPlants" id="PNT77957">
    <property type="protein sequence ID" value="PNT77957"/>
    <property type="gene ID" value="BRADI_1g70933v3"/>
</dbReference>
<reference evidence="2" key="2">
    <citation type="submission" date="2017-06" db="EMBL/GenBank/DDBJ databases">
        <title>WGS assembly of Brachypodium distachyon.</title>
        <authorList>
            <consortium name="The International Brachypodium Initiative"/>
            <person name="Lucas S."/>
            <person name="Harmon-Smith M."/>
            <person name="Lail K."/>
            <person name="Tice H."/>
            <person name="Grimwood J."/>
            <person name="Bruce D."/>
            <person name="Barry K."/>
            <person name="Shu S."/>
            <person name="Lindquist E."/>
            <person name="Wang M."/>
            <person name="Pitluck S."/>
            <person name="Vogel J.P."/>
            <person name="Garvin D.F."/>
            <person name="Mockler T.C."/>
            <person name="Schmutz J."/>
            <person name="Rokhsar D."/>
            <person name="Bevan M.W."/>
        </authorList>
    </citation>
    <scope>NUCLEOTIDE SEQUENCE</scope>
    <source>
        <strain evidence="2">Bd21</strain>
    </source>
</reference>
<evidence type="ECO:0000313" key="2">
    <source>
        <dbReference type="EMBL" id="PNT77957.1"/>
    </source>
</evidence>
<dbReference type="InParanoid" id="A0A2K2DUK0"/>
<reference evidence="2 3" key="1">
    <citation type="journal article" date="2010" name="Nature">
        <title>Genome sequencing and analysis of the model grass Brachypodium distachyon.</title>
        <authorList>
            <consortium name="International Brachypodium Initiative"/>
        </authorList>
    </citation>
    <scope>NUCLEOTIDE SEQUENCE [LARGE SCALE GENOMIC DNA]</scope>
    <source>
        <strain evidence="2 3">Bd21</strain>
    </source>
</reference>
<dbReference type="Proteomes" id="UP000008810">
    <property type="component" value="Chromosome 1"/>
</dbReference>
<keyword evidence="4" id="KW-1185">Reference proteome</keyword>
<name>A0A2K2DUK0_BRADI</name>
<proteinExistence type="predicted"/>
<accession>A0A2K2DUK0</accession>
<reference evidence="3" key="3">
    <citation type="submission" date="2018-08" db="UniProtKB">
        <authorList>
            <consortium name="EnsemblPlants"/>
        </authorList>
    </citation>
    <scope>IDENTIFICATION</scope>
    <source>
        <strain evidence="3">cv. Bd21</strain>
    </source>
</reference>